<accession>A0ABP0NTS0</accession>
<dbReference type="EMBL" id="CAXAMM010030047">
    <property type="protein sequence ID" value="CAK9065855.1"/>
    <property type="molecule type" value="Genomic_DNA"/>
</dbReference>
<dbReference type="InterPro" id="IPR011764">
    <property type="entry name" value="Biotin_carboxylation_dom"/>
</dbReference>
<keyword evidence="1" id="KW-0436">Ligase</keyword>
<comment type="caution">
    <text evidence="5">The sequence shown here is derived from an EMBL/GenBank/DDBJ whole genome shotgun (WGS) entry which is preliminary data.</text>
</comment>
<dbReference type="PANTHER" id="PTHR45728">
    <property type="entry name" value="ACETYL-COA CARBOXYLASE, ISOFORM A"/>
    <property type="match status" value="1"/>
</dbReference>
<dbReference type="PROSITE" id="PS50979">
    <property type="entry name" value="BC"/>
    <property type="match status" value="1"/>
</dbReference>
<dbReference type="Pfam" id="PF00289">
    <property type="entry name" value="Biotin_carb_N"/>
    <property type="match status" value="1"/>
</dbReference>
<dbReference type="InterPro" id="IPR016185">
    <property type="entry name" value="PreATP-grasp_dom_sf"/>
</dbReference>
<organism evidence="5 6">
    <name type="scientific">Durusdinium trenchii</name>
    <dbReference type="NCBI Taxonomy" id="1381693"/>
    <lineage>
        <taxon>Eukaryota</taxon>
        <taxon>Sar</taxon>
        <taxon>Alveolata</taxon>
        <taxon>Dinophyceae</taxon>
        <taxon>Suessiales</taxon>
        <taxon>Symbiodiniaceae</taxon>
        <taxon>Durusdinium</taxon>
    </lineage>
</organism>
<feature type="non-terminal residue" evidence="5">
    <location>
        <position position="102"/>
    </location>
</feature>
<evidence type="ECO:0000256" key="3">
    <source>
        <dbReference type="ARBA" id="ARBA00022840"/>
    </source>
</evidence>
<name>A0ABP0NTS0_9DINO</name>
<dbReference type="Gene3D" id="3.40.50.20">
    <property type="match status" value="1"/>
</dbReference>
<dbReference type="Proteomes" id="UP001642464">
    <property type="component" value="Unassembled WGS sequence"/>
</dbReference>
<feature type="domain" description="Biotin carboxylation" evidence="4">
    <location>
        <begin position="18"/>
        <end position="102"/>
    </location>
</feature>
<protein>
    <submittedName>
        <fullName evidence="5">Acetyl-CoA carboxylase (ACC) (Fatty acid synthetase 3) (mRNA transport-defective protein 7)</fullName>
    </submittedName>
</protein>
<evidence type="ECO:0000313" key="5">
    <source>
        <dbReference type="EMBL" id="CAK9065855.1"/>
    </source>
</evidence>
<dbReference type="InterPro" id="IPR049076">
    <property type="entry name" value="ACCA"/>
</dbReference>
<keyword evidence="2" id="KW-0547">Nucleotide-binding</keyword>
<evidence type="ECO:0000313" key="6">
    <source>
        <dbReference type="Proteomes" id="UP001642464"/>
    </source>
</evidence>
<gene>
    <name evidence="5" type="ORF">SCF082_LOCUS33631</name>
</gene>
<dbReference type="PANTHER" id="PTHR45728:SF3">
    <property type="entry name" value="ACETYL-COA CARBOXYLASE"/>
    <property type="match status" value="1"/>
</dbReference>
<evidence type="ECO:0000256" key="2">
    <source>
        <dbReference type="ARBA" id="ARBA00022741"/>
    </source>
</evidence>
<reference evidence="5 6" key="1">
    <citation type="submission" date="2024-02" db="EMBL/GenBank/DDBJ databases">
        <authorList>
            <person name="Chen Y."/>
            <person name="Shah S."/>
            <person name="Dougan E. K."/>
            <person name="Thang M."/>
            <person name="Chan C."/>
        </authorList>
    </citation>
    <scope>NUCLEOTIDE SEQUENCE [LARGE SCALE GENOMIC DNA]</scope>
</reference>
<sequence length="102" mass="11437">MNLDPLASYVKQRGGQRVIRKILISNNGMAAVKAILSMRRWTFTEFGSEQLITFVAMATQDDLNANAEFIRLADSFVEVPSGKNVNNYANVDLICRIAQEQQ</sequence>
<proteinExistence type="predicted"/>
<dbReference type="SUPFAM" id="SSF52440">
    <property type="entry name" value="PreATP-grasp domain"/>
    <property type="match status" value="1"/>
</dbReference>
<keyword evidence="3" id="KW-0067">ATP-binding</keyword>
<keyword evidence="6" id="KW-1185">Reference proteome</keyword>
<evidence type="ECO:0000259" key="4">
    <source>
        <dbReference type="PROSITE" id="PS50979"/>
    </source>
</evidence>
<dbReference type="InterPro" id="IPR005481">
    <property type="entry name" value="BC-like_N"/>
</dbReference>
<evidence type="ECO:0000256" key="1">
    <source>
        <dbReference type="ARBA" id="ARBA00022598"/>
    </source>
</evidence>